<dbReference type="PANTHER" id="PTHR21016">
    <property type="entry name" value="BETA-AMYLOID BINDING PROTEIN-RELATED"/>
    <property type="match status" value="1"/>
</dbReference>
<keyword evidence="2 6" id="KW-0812">Transmembrane</keyword>
<feature type="domain" description="TM2" evidence="7">
    <location>
        <begin position="69"/>
        <end position="117"/>
    </location>
</feature>
<protein>
    <submittedName>
        <fullName evidence="8">NINE protein</fullName>
    </submittedName>
</protein>
<evidence type="ECO:0000256" key="1">
    <source>
        <dbReference type="ARBA" id="ARBA00004141"/>
    </source>
</evidence>
<name>A0ABV5UX07_9MICC</name>
<evidence type="ECO:0000256" key="3">
    <source>
        <dbReference type="ARBA" id="ARBA00022989"/>
    </source>
</evidence>
<reference evidence="8 9" key="1">
    <citation type="submission" date="2024-09" db="EMBL/GenBank/DDBJ databases">
        <authorList>
            <person name="Sun Q."/>
            <person name="Mori K."/>
        </authorList>
    </citation>
    <scope>NUCLEOTIDE SEQUENCE [LARGE SCALE GENOMIC DNA]</scope>
    <source>
        <strain evidence="8 9">JCM 13519</strain>
    </source>
</reference>
<evidence type="ECO:0000313" key="9">
    <source>
        <dbReference type="Proteomes" id="UP001589536"/>
    </source>
</evidence>
<dbReference type="Proteomes" id="UP001589536">
    <property type="component" value="Unassembled WGS sequence"/>
</dbReference>
<evidence type="ECO:0000256" key="6">
    <source>
        <dbReference type="SAM" id="Phobius"/>
    </source>
</evidence>
<dbReference type="EMBL" id="JBHMBH010000062">
    <property type="protein sequence ID" value="MFB9716741.1"/>
    <property type="molecule type" value="Genomic_DNA"/>
</dbReference>
<comment type="caution">
    <text evidence="8">The sequence shown here is derived from an EMBL/GenBank/DDBJ whole genome shotgun (WGS) entry which is preliminary data.</text>
</comment>
<evidence type="ECO:0000313" key="8">
    <source>
        <dbReference type="EMBL" id="MFB9716741.1"/>
    </source>
</evidence>
<feature type="region of interest" description="Disordered" evidence="5">
    <location>
        <begin position="1"/>
        <end position="37"/>
    </location>
</feature>
<accession>A0ABV5UX07</accession>
<keyword evidence="3 6" id="KW-1133">Transmembrane helix</keyword>
<gene>
    <name evidence="8" type="ORF">ACFFPI_21845</name>
</gene>
<dbReference type="InterPro" id="IPR007829">
    <property type="entry name" value="TM2"/>
</dbReference>
<evidence type="ECO:0000256" key="4">
    <source>
        <dbReference type="ARBA" id="ARBA00023136"/>
    </source>
</evidence>
<dbReference type="RefSeq" id="WP_345037288.1">
    <property type="nucleotide sequence ID" value="NZ_BAABED010000001.1"/>
</dbReference>
<dbReference type="Pfam" id="PF05154">
    <property type="entry name" value="TM2"/>
    <property type="match status" value="1"/>
</dbReference>
<feature type="compositionally biased region" description="Low complexity" evidence="5">
    <location>
        <begin position="17"/>
        <end position="37"/>
    </location>
</feature>
<comment type="subcellular location">
    <subcellularLocation>
        <location evidence="1">Membrane</location>
        <topology evidence="1">Multi-pass membrane protein</topology>
    </subcellularLocation>
</comment>
<keyword evidence="4 6" id="KW-0472">Membrane</keyword>
<keyword evidence="9" id="KW-1185">Reference proteome</keyword>
<dbReference type="PANTHER" id="PTHR21016:SF25">
    <property type="entry name" value="TM2 DOMAIN-CONTAINING PROTEIN DDB_G0277895-RELATED"/>
    <property type="match status" value="1"/>
</dbReference>
<feature type="transmembrane region" description="Helical" evidence="6">
    <location>
        <begin position="141"/>
        <end position="159"/>
    </location>
</feature>
<organism evidence="8 9">
    <name type="scientific">Arthrobacter methylotrophus</name>
    <dbReference type="NCBI Taxonomy" id="121291"/>
    <lineage>
        <taxon>Bacteria</taxon>
        <taxon>Bacillati</taxon>
        <taxon>Actinomycetota</taxon>
        <taxon>Actinomycetes</taxon>
        <taxon>Micrococcales</taxon>
        <taxon>Micrococcaceae</taxon>
        <taxon>Arthrobacter</taxon>
    </lineage>
</organism>
<sequence>MSQNIPPAGPPSAYPEGANPPAAPYQPQQGPYAPQQGAYLGAPGPYQGAPYQGAPGMYPGAPLGPVVGNKSFLTTWLLSLLLGGLGIDRFCLGKVGTGILKLLTFGGVGIWALIDLILVLTNKQTDKRGNKLAGYDQHKKVALIVTLAVVVLSIIIKSTTGGSSAPASSVAPAAAPAATSAAPAAPPAPAAPATWTKVAELAGSTDAASQSFQLSGTETRLVYTFTGGKVLNGQPAAIGAIYLMDDGKDKTKDGGIPVKMLTKDESGETAVHKSAGKYYLDVTAANFDSWTISVEEKQ</sequence>
<evidence type="ECO:0000256" key="2">
    <source>
        <dbReference type="ARBA" id="ARBA00022692"/>
    </source>
</evidence>
<dbReference type="InterPro" id="IPR050932">
    <property type="entry name" value="TM2D1-3-like"/>
</dbReference>
<evidence type="ECO:0000259" key="7">
    <source>
        <dbReference type="Pfam" id="PF05154"/>
    </source>
</evidence>
<proteinExistence type="predicted"/>
<evidence type="ECO:0000256" key="5">
    <source>
        <dbReference type="SAM" id="MobiDB-lite"/>
    </source>
</evidence>
<feature type="transmembrane region" description="Helical" evidence="6">
    <location>
        <begin position="99"/>
        <end position="120"/>
    </location>
</feature>